<reference evidence="11 12" key="1">
    <citation type="submission" date="2015-09" db="EMBL/GenBank/DDBJ databases">
        <authorList>
            <consortium name="Pathogen Informatics"/>
        </authorList>
    </citation>
    <scope>NUCLEOTIDE SEQUENCE [LARGE SCALE GENOMIC DNA]</scope>
    <source>
        <strain evidence="11 12">2789STDY5834970</strain>
    </source>
</reference>
<feature type="domain" description="PBP" evidence="10">
    <location>
        <begin position="139"/>
        <end position="297"/>
    </location>
</feature>
<evidence type="ECO:0000256" key="3">
    <source>
        <dbReference type="ARBA" id="ARBA00008725"/>
    </source>
</evidence>
<dbReference type="SUPFAM" id="SSF53850">
    <property type="entry name" value="Periplasmic binding protein-like II"/>
    <property type="match status" value="1"/>
</dbReference>
<dbReference type="OrthoDB" id="9790048at2"/>
<evidence type="ECO:0000256" key="8">
    <source>
        <dbReference type="ARBA" id="ARBA00023288"/>
    </source>
</evidence>
<dbReference type="EMBL" id="CYXN01000021">
    <property type="protein sequence ID" value="CUN14760.1"/>
    <property type="molecule type" value="Genomic_DNA"/>
</dbReference>
<keyword evidence="7" id="KW-0564">Palmitate</keyword>
<dbReference type="PANTHER" id="PTHR30570:SF1">
    <property type="entry name" value="PHOSPHATE-BINDING PROTEIN PSTS"/>
    <property type="match status" value="1"/>
</dbReference>
<dbReference type="AlphaFoldDB" id="A0A173UK01"/>
<dbReference type="PROSITE" id="PS51257">
    <property type="entry name" value="PROKAR_LIPOPROTEIN"/>
    <property type="match status" value="1"/>
</dbReference>
<dbReference type="InterPro" id="IPR050811">
    <property type="entry name" value="Phosphate_ABC_transporter"/>
</dbReference>
<feature type="signal peptide" evidence="9">
    <location>
        <begin position="1"/>
        <end position="21"/>
    </location>
</feature>
<dbReference type="RefSeq" id="WP_055186518.1">
    <property type="nucleotide sequence ID" value="NZ_CYXN01000021.1"/>
</dbReference>
<evidence type="ECO:0000256" key="7">
    <source>
        <dbReference type="ARBA" id="ARBA00023139"/>
    </source>
</evidence>
<dbReference type="Pfam" id="PF12849">
    <property type="entry name" value="PBP_like_2"/>
    <property type="match status" value="1"/>
</dbReference>
<dbReference type="InterPro" id="IPR024370">
    <property type="entry name" value="PBP_domain"/>
</dbReference>
<evidence type="ECO:0000256" key="4">
    <source>
        <dbReference type="ARBA" id="ARBA00011529"/>
    </source>
</evidence>
<protein>
    <submittedName>
        <fullName evidence="11">Phosphate-binding protein pstS</fullName>
    </submittedName>
</protein>
<comment type="subunit">
    <text evidence="4">The complex is composed of two ATP-binding proteins (PstB), two transmembrane proteins (PstC and PstA) and a solute-binding protein (PstS).</text>
</comment>
<sequence>MKNAKISRRSFLLGLAACSAAGVLTACKGTDAPSGSTASSVVEQPASSAASSAVQQPEPFLTVEEFPPLDGSTACIPLMAQMLADTTGMELEEARSSITVSTTAYAWENFGLYDTTTRMLVVYEAPDYVKEELQKANVQLEQKPIGVDALVFIVNEDNPVQALTRQQLRDIYAGKITNWKDVGGKDQAIVAFQRGEDSGSQTLFKKLLIQGGELMTPPSELAPAAMGELVDSIADYNNSANAIGFSVYYYIDQMYSKPGLRLLAVDDVAPSNDTLADGSYPLCNDFYAVIHPDAAADSPERRLYDWLDTDAGQDCIKKSGYVAVGPQTTVTIVD</sequence>
<dbReference type="Proteomes" id="UP000095649">
    <property type="component" value="Unassembled WGS sequence"/>
</dbReference>
<dbReference type="GO" id="GO:0005886">
    <property type="term" value="C:plasma membrane"/>
    <property type="evidence" value="ECO:0007669"/>
    <property type="project" value="UniProtKB-SubCell"/>
</dbReference>
<accession>A0A173UK01</accession>
<comment type="subcellular location">
    <subcellularLocation>
        <location evidence="2">Cell membrane</location>
        <topology evidence="2">Lipid-anchor</topology>
    </subcellularLocation>
</comment>
<evidence type="ECO:0000256" key="9">
    <source>
        <dbReference type="SAM" id="SignalP"/>
    </source>
</evidence>
<evidence type="ECO:0000259" key="10">
    <source>
        <dbReference type="Pfam" id="PF12849"/>
    </source>
</evidence>
<keyword evidence="8" id="KW-0449">Lipoprotein</keyword>
<evidence type="ECO:0000313" key="11">
    <source>
        <dbReference type="EMBL" id="CUN14760.1"/>
    </source>
</evidence>
<organism evidence="11 12">
    <name type="scientific">Faecalibacterium prausnitzii</name>
    <dbReference type="NCBI Taxonomy" id="853"/>
    <lineage>
        <taxon>Bacteria</taxon>
        <taxon>Bacillati</taxon>
        <taxon>Bacillota</taxon>
        <taxon>Clostridia</taxon>
        <taxon>Eubacteriales</taxon>
        <taxon>Oscillospiraceae</taxon>
        <taxon>Faecalibacterium</taxon>
    </lineage>
</organism>
<comment type="similarity">
    <text evidence="3">Belongs to the PstS family.</text>
</comment>
<evidence type="ECO:0000313" key="12">
    <source>
        <dbReference type="Proteomes" id="UP000095649"/>
    </source>
</evidence>
<evidence type="ECO:0000256" key="6">
    <source>
        <dbReference type="ARBA" id="ARBA00022729"/>
    </source>
</evidence>
<dbReference type="InterPro" id="IPR006311">
    <property type="entry name" value="TAT_signal"/>
</dbReference>
<dbReference type="PANTHER" id="PTHR30570">
    <property type="entry name" value="PERIPLASMIC PHOSPHATE BINDING COMPONENT OF PHOSPHATE ABC TRANSPORTER"/>
    <property type="match status" value="1"/>
</dbReference>
<proteinExistence type="inferred from homology"/>
<dbReference type="PROSITE" id="PS51318">
    <property type="entry name" value="TAT"/>
    <property type="match status" value="1"/>
</dbReference>
<comment type="function">
    <text evidence="1">Part of the ABC transporter complex PstSACB involved in phosphate import.</text>
</comment>
<gene>
    <name evidence="11" type="primary">pstS_1</name>
    <name evidence="11" type="ORF">ERS852582_02146</name>
</gene>
<feature type="chain" id="PRO_5039111584" evidence="9">
    <location>
        <begin position="22"/>
        <end position="334"/>
    </location>
</feature>
<evidence type="ECO:0000256" key="2">
    <source>
        <dbReference type="ARBA" id="ARBA00004193"/>
    </source>
</evidence>
<evidence type="ECO:0000256" key="5">
    <source>
        <dbReference type="ARBA" id="ARBA00022592"/>
    </source>
</evidence>
<keyword evidence="5" id="KW-0592">Phosphate transport</keyword>
<dbReference type="GO" id="GO:0006817">
    <property type="term" value="P:phosphate ion transport"/>
    <property type="evidence" value="ECO:0007669"/>
    <property type="project" value="UniProtKB-KW"/>
</dbReference>
<name>A0A173UK01_9FIRM</name>
<evidence type="ECO:0000256" key="1">
    <source>
        <dbReference type="ARBA" id="ARBA00002841"/>
    </source>
</evidence>
<keyword evidence="5" id="KW-0813">Transport</keyword>
<dbReference type="Gene3D" id="3.40.190.10">
    <property type="entry name" value="Periplasmic binding protein-like II"/>
    <property type="match status" value="2"/>
</dbReference>
<keyword evidence="6 9" id="KW-0732">Signal</keyword>